<dbReference type="Gene3D" id="1.10.10.10">
    <property type="entry name" value="Winged helix-like DNA-binding domain superfamily/Winged helix DNA-binding domain"/>
    <property type="match status" value="1"/>
</dbReference>
<reference evidence="5 6" key="1">
    <citation type="submission" date="2019-03" db="EMBL/GenBank/DDBJ databases">
        <title>Draft genome sequences of novel Actinobacteria.</title>
        <authorList>
            <person name="Sahin N."/>
            <person name="Ay H."/>
            <person name="Saygin H."/>
        </authorList>
    </citation>
    <scope>NUCLEOTIDE SEQUENCE [LARGE SCALE GENOMIC DNA]</scope>
    <source>
        <strain evidence="5 6">5K138</strain>
    </source>
</reference>
<dbReference type="InterPro" id="IPR036390">
    <property type="entry name" value="WH_DNA-bd_sf"/>
</dbReference>
<gene>
    <name evidence="5" type="ORF">E1269_23805</name>
</gene>
<accession>A0A4R5CM17</accession>
<keyword evidence="1" id="KW-0805">Transcription regulation</keyword>
<dbReference type="Gene3D" id="1.20.120.530">
    <property type="entry name" value="GntR ligand-binding domain-like"/>
    <property type="match status" value="1"/>
</dbReference>
<evidence type="ECO:0000259" key="4">
    <source>
        <dbReference type="PROSITE" id="PS50949"/>
    </source>
</evidence>
<evidence type="ECO:0000256" key="2">
    <source>
        <dbReference type="ARBA" id="ARBA00023125"/>
    </source>
</evidence>
<comment type="caution">
    <text evidence="5">The sequence shown here is derived from an EMBL/GenBank/DDBJ whole genome shotgun (WGS) entry which is preliminary data.</text>
</comment>
<feature type="domain" description="HTH gntR-type" evidence="4">
    <location>
        <begin position="4"/>
        <end position="72"/>
    </location>
</feature>
<dbReference type="InParanoid" id="A0A4R5CM17"/>
<evidence type="ECO:0000256" key="3">
    <source>
        <dbReference type="ARBA" id="ARBA00023163"/>
    </source>
</evidence>
<keyword evidence="6" id="KW-1185">Reference proteome</keyword>
<dbReference type="SMART" id="SM00345">
    <property type="entry name" value="HTH_GNTR"/>
    <property type="match status" value="1"/>
</dbReference>
<dbReference type="Pfam" id="PF00392">
    <property type="entry name" value="GntR"/>
    <property type="match status" value="1"/>
</dbReference>
<name>A0A4R5CM17_9ACTN</name>
<dbReference type="PANTHER" id="PTHR43537:SF5">
    <property type="entry name" value="UXU OPERON TRANSCRIPTIONAL REGULATOR"/>
    <property type="match status" value="1"/>
</dbReference>
<dbReference type="PROSITE" id="PS50949">
    <property type="entry name" value="HTH_GNTR"/>
    <property type="match status" value="1"/>
</dbReference>
<dbReference type="Pfam" id="PF07729">
    <property type="entry name" value="FCD"/>
    <property type="match status" value="1"/>
</dbReference>
<dbReference type="AlphaFoldDB" id="A0A4R5CM17"/>
<dbReference type="SMART" id="SM00895">
    <property type="entry name" value="FCD"/>
    <property type="match status" value="1"/>
</dbReference>
<proteinExistence type="predicted"/>
<dbReference type="Proteomes" id="UP000294739">
    <property type="component" value="Unassembled WGS sequence"/>
</dbReference>
<keyword evidence="2" id="KW-0238">DNA-binding</keyword>
<dbReference type="SUPFAM" id="SSF46785">
    <property type="entry name" value="Winged helix' DNA-binding domain"/>
    <property type="match status" value="1"/>
</dbReference>
<dbReference type="InterPro" id="IPR000524">
    <property type="entry name" value="Tscrpt_reg_HTH_GntR"/>
</dbReference>
<protein>
    <submittedName>
        <fullName evidence="5">FadR family transcriptional regulator</fullName>
    </submittedName>
</protein>
<sequence length="226" mass="24859">MSRVPIFQEAQARLREFIRDRGLGPGDRLPPEAVLAAELGVSRVSMREATRSLQTMGVIEAQPGVGLFVAPFSFRPLLEQLPYGLAPQVTAFSDILTAREAMEVGLMSAVARASSAADLARCAALARTMTDQERAGKSIAETDRQFHLTLYKSLDNPLVDSLIEVFWELFVRLIDTLARPDDDGRGLRHLRIVEALQSGDAALSMLRMQEHFDDVRARATTLPSAP</sequence>
<dbReference type="GO" id="GO:0003677">
    <property type="term" value="F:DNA binding"/>
    <property type="evidence" value="ECO:0007669"/>
    <property type="project" value="UniProtKB-KW"/>
</dbReference>
<dbReference type="InterPro" id="IPR011711">
    <property type="entry name" value="GntR_C"/>
</dbReference>
<dbReference type="CDD" id="cd07377">
    <property type="entry name" value="WHTH_GntR"/>
    <property type="match status" value="1"/>
</dbReference>
<evidence type="ECO:0000313" key="5">
    <source>
        <dbReference type="EMBL" id="TDE01016.1"/>
    </source>
</evidence>
<dbReference type="RefSeq" id="WP_131899254.1">
    <property type="nucleotide sequence ID" value="NZ_SMKZ01000044.1"/>
</dbReference>
<dbReference type="EMBL" id="SMKZ01000044">
    <property type="protein sequence ID" value="TDE01016.1"/>
    <property type="molecule type" value="Genomic_DNA"/>
</dbReference>
<dbReference type="InterPro" id="IPR008920">
    <property type="entry name" value="TF_FadR/GntR_C"/>
</dbReference>
<dbReference type="InterPro" id="IPR036388">
    <property type="entry name" value="WH-like_DNA-bd_sf"/>
</dbReference>
<dbReference type="SUPFAM" id="SSF48008">
    <property type="entry name" value="GntR ligand-binding domain-like"/>
    <property type="match status" value="1"/>
</dbReference>
<dbReference type="OrthoDB" id="155424at2"/>
<organism evidence="5 6">
    <name type="scientific">Jiangella asiatica</name>
    <dbReference type="NCBI Taxonomy" id="2530372"/>
    <lineage>
        <taxon>Bacteria</taxon>
        <taxon>Bacillati</taxon>
        <taxon>Actinomycetota</taxon>
        <taxon>Actinomycetes</taxon>
        <taxon>Jiangellales</taxon>
        <taxon>Jiangellaceae</taxon>
        <taxon>Jiangella</taxon>
    </lineage>
</organism>
<dbReference type="PRINTS" id="PR00035">
    <property type="entry name" value="HTHGNTR"/>
</dbReference>
<evidence type="ECO:0000256" key="1">
    <source>
        <dbReference type="ARBA" id="ARBA00023015"/>
    </source>
</evidence>
<dbReference type="GO" id="GO:0003700">
    <property type="term" value="F:DNA-binding transcription factor activity"/>
    <property type="evidence" value="ECO:0007669"/>
    <property type="project" value="InterPro"/>
</dbReference>
<dbReference type="PANTHER" id="PTHR43537">
    <property type="entry name" value="TRANSCRIPTIONAL REGULATOR, GNTR FAMILY"/>
    <property type="match status" value="1"/>
</dbReference>
<evidence type="ECO:0000313" key="6">
    <source>
        <dbReference type="Proteomes" id="UP000294739"/>
    </source>
</evidence>
<keyword evidence="3" id="KW-0804">Transcription</keyword>